<dbReference type="Proteomes" id="UP000886818">
    <property type="component" value="Chromosome"/>
</dbReference>
<gene>
    <name evidence="2" type="ORF">KVH43_05495</name>
</gene>
<dbReference type="PANTHER" id="PTHR40044">
    <property type="entry name" value="INTEGRAL MEMBRANE PROTEIN-RELATED"/>
    <property type="match status" value="1"/>
</dbReference>
<feature type="transmembrane region" description="Helical" evidence="1">
    <location>
        <begin position="69"/>
        <end position="87"/>
    </location>
</feature>
<dbReference type="PANTHER" id="PTHR40044:SF1">
    <property type="entry name" value="INTEGRAL MEMBRANE PROTEIN"/>
    <property type="match status" value="1"/>
</dbReference>
<dbReference type="RefSeq" id="WP_218283842.1">
    <property type="nucleotide sequence ID" value="NZ_CP078093.1"/>
</dbReference>
<feature type="transmembrane region" description="Helical" evidence="1">
    <location>
        <begin position="121"/>
        <end position="145"/>
    </location>
</feature>
<feature type="transmembrane region" description="Helical" evidence="1">
    <location>
        <begin position="6"/>
        <end position="27"/>
    </location>
</feature>
<evidence type="ECO:0000313" key="2">
    <source>
        <dbReference type="EMBL" id="QXM07156.1"/>
    </source>
</evidence>
<feature type="transmembrane region" description="Helical" evidence="1">
    <location>
        <begin position="39"/>
        <end position="63"/>
    </location>
</feature>
<dbReference type="InterPro" id="IPR010387">
    <property type="entry name" value="QueT"/>
</dbReference>
<feature type="transmembrane region" description="Helical" evidence="1">
    <location>
        <begin position="94"/>
        <end position="115"/>
    </location>
</feature>
<keyword evidence="1" id="KW-1133">Transmembrane helix</keyword>
<keyword evidence="3" id="KW-1185">Reference proteome</keyword>
<sequence>MKKTNYLVQAALIGAIYAVLTIAFAPISYGQIQVRISEALTILPMFTPAAIPGLYVGCIVANIYGGGGMIDIVFGSLATLIAAFLSYKMPKKWLVPMPPVIVNGIIIGFILNYLYDLPLFITMGWVTLGQLIACYGLGYPLMLTLERYKDKIFKA</sequence>
<dbReference type="PIRSF" id="PIRSF031501">
    <property type="entry name" value="QueT"/>
    <property type="match status" value="1"/>
</dbReference>
<proteinExistence type="predicted"/>
<keyword evidence="1" id="KW-0812">Transmembrane</keyword>
<accession>A0ABX8RED9</accession>
<name>A0ABX8RED9_9CLOT</name>
<organism evidence="2 3">
    <name type="scientific">Crassaminicella indica</name>
    <dbReference type="NCBI Taxonomy" id="2855394"/>
    <lineage>
        <taxon>Bacteria</taxon>
        <taxon>Bacillati</taxon>
        <taxon>Bacillota</taxon>
        <taxon>Clostridia</taxon>
        <taxon>Eubacteriales</taxon>
        <taxon>Clostridiaceae</taxon>
        <taxon>Crassaminicella</taxon>
    </lineage>
</organism>
<reference evidence="2" key="1">
    <citation type="submission" date="2021-07" db="EMBL/GenBank/DDBJ databases">
        <title>Complete genome sequence of Crassaminicella sp. 143-21, isolated from a deep-sea hydrothermal vent.</title>
        <authorList>
            <person name="Li X."/>
        </authorList>
    </citation>
    <scope>NUCLEOTIDE SEQUENCE</scope>
    <source>
        <strain evidence="2">143-21</strain>
    </source>
</reference>
<keyword evidence="1" id="KW-0472">Membrane</keyword>
<dbReference type="Pfam" id="PF06177">
    <property type="entry name" value="QueT"/>
    <property type="match status" value="1"/>
</dbReference>
<protein>
    <submittedName>
        <fullName evidence="2">QueT transporter family protein</fullName>
    </submittedName>
</protein>
<dbReference type="EMBL" id="CP078093">
    <property type="protein sequence ID" value="QXM07156.1"/>
    <property type="molecule type" value="Genomic_DNA"/>
</dbReference>
<evidence type="ECO:0000313" key="3">
    <source>
        <dbReference type="Proteomes" id="UP000886818"/>
    </source>
</evidence>
<evidence type="ECO:0000256" key="1">
    <source>
        <dbReference type="SAM" id="Phobius"/>
    </source>
</evidence>